<sequence>MRIKHFIALLLTAALLLSAAVSPAEEAAYTVDPCGLRGWDLNAGYQYVIMGVYPYEKDGTKAPVLWQVLAVEDGKALLYTTYIIEVHQPTEVSGTSAEKHKYPEISDYGDTDLNRWLNEVMINDLLGSEPVLAAVTEEQYGRLYPLTDADLMNEKYGFTNQRFYEVRSRWAFATPYALDRKLYPDYGSKLSRDRKYGTSSYWVAALKRNSNGDQIPGKYLQLCAGIADPHEQGGTNIGHLSFGYLNRTTVGLRLAVRLDTAKIQVISGNGSLFDPCRLAYVEDKTAQEPVIRTPEVFPDSTPVPTPPATVKGRPKIEGPDPEATPVPVPEEYKEKGAD</sequence>
<comment type="caution">
    <text evidence="1">The sequence shown here is derived from an EMBL/GenBank/DDBJ whole genome shotgun (WGS) entry which is preliminary data.</text>
</comment>
<reference evidence="1" key="1">
    <citation type="submission" date="2017-04" db="EMBL/GenBank/DDBJ databases">
        <authorList>
            <person name="Varghese N."/>
            <person name="Submissions S."/>
        </authorList>
    </citation>
    <scope>NUCLEOTIDE SEQUENCE</scope>
    <source>
        <strain evidence="1">WTE2008</strain>
    </source>
</reference>
<evidence type="ECO:0000313" key="2">
    <source>
        <dbReference type="Proteomes" id="UP000192328"/>
    </source>
</evidence>
<accession>A0AC61PJL1</accession>
<keyword evidence="2" id="KW-1185">Reference proteome</keyword>
<protein>
    <submittedName>
        <fullName evidence="1">Uncharacterized protein</fullName>
    </submittedName>
</protein>
<evidence type="ECO:0000313" key="1">
    <source>
        <dbReference type="EMBL" id="SMC43711.1"/>
    </source>
</evidence>
<dbReference type="EMBL" id="FWXZ01000001">
    <property type="protein sequence ID" value="SMC43711.1"/>
    <property type="molecule type" value="Genomic_DNA"/>
</dbReference>
<organism evidence="1 2">
    <name type="scientific">Aristaeella lactis</name>
    <dbReference type="NCBI Taxonomy" id="3046383"/>
    <lineage>
        <taxon>Bacteria</taxon>
        <taxon>Bacillati</taxon>
        <taxon>Bacillota</taxon>
        <taxon>Clostridia</taxon>
        <taxon>Eubacteriales</taxon>
        <taxon>Aristaeellaceae</taxon>
        <taxon>Aristaeella</taxon>
    </lineage>
</organism>
<name>A0AC61PJL1_9FIRM</name>
<gene>
    <name evidence="1" type="ORF">SAMN06297397_0955</name>
</gene>
<dbReference type="Proteomes" id="UP000192328">
    <property type="component" value="Unassembled WGS sequence"/>
</dbReference>
<proteinExistence type="predicted"/>